<dbReference type="RefSeq" id="WP_236160394.1">
    <property type="nucleotide sequence ID" value="NZ_BNHQ01000065.1"/>
</dbReference>
<gene>
    <name evidence="2" type="ORF">ME791_15370</name>
</gene>
<protein>
    <recommendedName>
        <fullName evidence="1">Restriction endonuclease type II NgoFVII N-terminal domain-containing protein</fullName>
    </recommendedName>
</protein>
<comment type="caution">
    <text evidence="2">The sequence shown here is derived from an EMBL/GenBank/DDBJ whole genome shotgun (WGS) entry which is preliminary data.</text>
</comment>
<evidence type="ECO:0000313" key="2">
    <source>
        <dbReference type="EMBL" id="GHN34385.1"/>
    </source>
</evidence>
<dbReference type="Gene3D" id="3.30.870.10">
    <property type="entry name" value="Endonuclease Chain A"/>
    <property type="match status" value="1"/>
</dbReference>
<dbReference type="CDD" id="cd09117">
    <property type="entry name" value="PLDc_Bfil_DEXD_like"/>
    <property type="match status" value="1"/>
</dbReference>
<evidence type="ECO:0000259" key="1">
    <source>
        <dbReference type="Pfam" id="PF09565"/>
    </source>
</evidence>
<feature type="domain" description="Restriction endonuclease type II NgoFVII N-terminal" evidence="1">
    <location>
        <begin position="12"/>
        <end position="131"/>
    </location>
</feature>
<organism evidence="2 3">
    <name type="scientific">Lactobacillus delbrueckii</name>
    <dbReference type="NCBI Taxonomy" id="1584"/>
    <lineage>
        <taxon>Bacteria</taxon>
        <taxon>Bacillati</taxon>
        <taxon>Bacillota</taxon>
        <taxon>Bacilli</taxon>
        <taxon>Lactobacillales</taxon>
        <taxon>Lactobacillaceae</taxon>
        <taxon>Lactobacillus</taxon>
    </lineage>
</organism>
<dbReference type="Proteomes" id="UP001054884">
    <property type="component" value="Unassembled WGS sequence"/>
</dbReference>
<dbReference type="Pfam" id="PF09565">
    <property type="entry name" value="RE_NgoFVII"/>
    <property type="match status" value="1"/>
</dbReference>
<dbReference type="AlphaFoldDB" id="A0ABD0AHB7"/>
<dbReference type="EMBL" id="BNHY01000042">
    <property type="protein sequence ID" value="GHN34385.1"/>
    <property type="molecule type" value="Genomic_DNA"/>
</dbReference>
<proteinExistence type="predicted"/>
<name>A0ABD0AHB7_9LACO</name>
<dbReference type="InterPro" id="IPR019065">
    <property type="entry name" value="RE_NgoFVII_N"/>
</dbReference>
<reference evidence="2 3" key="1">
    <citation type="journal article" date="2022" name="J. Dairy Sci.">
        <title>Genetic diversity of Lactobacillus delbrueckii isolated from raw milk in Hokkaido, Japan.</title>
        <authorList>
            <person name="Tsuchihashi H."/>
            <person name="Ichikawa A."/>
            <person name="Takeda M."/>
            <person name="Koizumi A."/>
            <person name="Mizoguchi C."/>
            <person name="Ishida T."/>
            <person name="Kimura K."/>
        </authorList>
    </citation>
    <scope>NUCLEOTIDE SEQUENCE [LARGE SCALE GENOMIC DNA]</scope>
    <source>
        <strain evidence="2 3">ME-791</strain>
    </source>
</reference>
<accession>A0ABD0AHB7</accession>
<sequence length="316" mass="36131">MIKYTNIVFDDLYNNIIKANSKKYRNLRVITGYSSAIFIKKIVSEFPNLNLTIYIGMARHGILKKDHVAYCNLVKENKVKIHYQITDPGTHQKVLEFYNNGNDHIGYIGSANFSENGFGQQREVMAVLEDDLSIVFRKQAKLCLSCVDSKTSELIPISECISNNQFAMLESQIEVNQPSFDKNNIRRYENNFLVAKDSTVQYGYVAQLVPDQYDQMHSGINAEPSFIYLTGLESMSSNSFRLMVGKNKYSAYREGELNRNVMLKDEDIGNVIRKILKIPENRKVGLNTLKKIGCVKVSLIPVGFNQYTLELIKFNE</sequence>
<evidence type="ECO:0000313" key="3">
    <source>
        <dbReference type="Proteomes" id="UP001054884"/>
    </source>
</evidence>
<dbReference type="SUPFAM" id="SSF56024">
    <property type="entry name" value="Phospholipase D/nuclease"/>
    <property type="match status" value="1"/>
</dbReference>